<keyword evidence="11 20" id="KW-0408">Iron</keyword>
<sequence>MREPVVLEDVRSYDMQKLVFYVNGNRVKTTDVDPKTTLATYLRDHLKLTGTKIGCNEGGCGACTVMISELDVVTDKIRHFSANACLMPVCSVFGKAVTTVEGIGSAVNGRMHAVQERLAKAHGSQCGFCTPGFVMAMYSLLRNNPRPTEADINEAMQGNLCRCTGYRPILEAFYSFAVQNDGTVKAGNSGCAMGDKCCKVNGSAKVAEKVAECSEGDKCCKVSGTRKTKIQLSNLDDCKPYDPSQEFIFPPELKLKSYHRKSFAIESEGTRWYQPTSYAKLLALKRQEPSSRLISGNSELAIELKFRFIDLSSVINPKQVPELHEQRLDDEKGNDACKTLPQEKTKVFGAIHEMLHWFAGKHVRNVASVAGNIATASPISDLNPIWMASNAKVVLDSEERGEIELPIDEKFFLGYRKTVIRSDEIVKAVWVPFSRENEFFAAYKQAQRREDDIAIVTGAFSAVVNPKTLIVEDMRMAYGGMAPTTKLALNTAKKLIGMKWSTALLDTALASLSEEFKLPPGVPGGMSRYRVALTLSFFFKFFLHVAKENNITEIVDLGEKTFIGDTIPDALDATQVYQEVDESQPAEDPVGRPLKHASGDRHTTGEAVYCDDIPVARCLHMAFVMSPIARGTLSHVDYAKALEMDGVVGYVDASDVKTGAKLGHHCDTPIFVEKEITYHGQPIAAIVAEDHETARRAANAVKVETIVGRPIISIEEAIEHKSFLLKDMVVHSSLNEGGTEVAKNDWSKYDRVVEGEVRIGGQEHFYLETQQCVVTPLEADELDIITSNQGINDVQLEVAKCLGIGAHKIFVRVKRIGGGFGGKESTGGILAVPAALAALKYRRPVKIVLERFDDMAITGTRHPFRLNYRIAVDEKGIFLDLDYTAYSNAGHTLDLSVGVMQRAMVHADNVYQFGNADITGVMCKTNTSSNTAFRGFGGPQGMFGTEVMVKHVCEEYGLDHDEVRYLNMYEEGACTPFGMHLRQCNIQRTWHECREMSDYEERKKAVEQFNKVNKYRKRGIYLLPTKFGIGFGLKQLNQAGSLVLIYTDGTVLVSHGGMEMGQGLHTKILQVAARCLGVPIEKVHIHDTATNKVPNASATAASVGSDMNGLAVQDACRQLNERLEPFKKANPQGKWEDWVREAYVERVSLAASGFGIIHHEPVDFFNGKGAELFGYCVYGTACCEVEVDCLTGDHHLLSTDIVMDIGESLNPAVDIGQIEGAFIQGYGLFTMEEIRIRADGVRLTRGPGNYKIPSADDAPRRFNVALLNGSSNRMGIFSSKAVGEPPLFLGCCAYFAIREAVRAYRLDQGLPGYFRFDSPATPERIRVACEDKFMKIIDPLPEAGSYTPWTVDL</sequence>
<evidence type="ECO:0000256" key="18">
    <source>
        <dbReference type="PIRSR" id="PIRSR000127-1"/>
    </source>
</evidence>
<keyword evidence="12 20" id="KW-0411">Iron-sulfur</keyword>
<feature type="binding site" evidence="19">
    <location>
        <position position="936"/>
    </location>
    <ligand>
        <name>substrate</name>
    </ligand>
</feature>
<dbReference type="SUPFAM" id="SSF47741">
    <property type="entry name" value="CO dehydrogenase ISP C-domain like"/>
    <property type="match status" value="1"/>
</dbReference>
<dbReference type="PROSITE" id="PS51085">
    <property type="entry name" value="2FE2S_FER_2"/>
    <property type="match status" value="1"/>
</dbReference>
<evidence type="ECO:0000256" key="8">
    <source>
        <dbReference type="ARBA" id="ARBA00022723"/>
    </source>
</evidence>
<dbReference type="Gene3D" id="3.10.20.30">
    <property type="match status" value="1"/>
</dbReference>
<evidence type="ECO:0000256" key="4">
    <source>
        <dbReference type="ARBA" id="ARBA00013123"/>
    </source>
</evidence>
<feature type="binding site" evidence="20">
    <location>
        <position position="161"/>
    </location>
    <ligand>
        <name>[2Fe-2S] cluster</name>
        <dbReference type="ChEBI" id="CHEBI:190135"/>
        <label>2</label>
    </ligand>
</feature>
<evidence type="ECO:0000256" key="21">
    <source>
        <dbReference type="SAM" id="MobiDB-lite"/>
    </source>
</evidence>
<feature type="binding site" evidence="19">
    <location>
        <position position="381"/>
    </location>
    <ligand>
        <name>FAD</name>
        <dbReference type="ChEBI" id="CHEBI:57692"/>
    </ligand>
</feature>
<evidence type="ECO:0000256" key="1">
    <source>
        <dbReference type="ARBA" id="ARBA00001974"/>
    </source>
</evidence>
<evidence type="ECO:0000256" key="13">
    <source>
        <dbReference type="ARBA" id="ARBA00023027"/>
    </source>
</evidence>
<evidence type="ECO:0000256" key="19">
    <source>
        <dbReference type="PIRSR" id="PIRSR000127-2"/>
    </source>
</evidence>
<dbReference type="FunFam" id="3.30.465.10:FF:000004">
    <property type="entry name" value="Xanthine dehydrogenase/oxidase"/>
    <property type="match status" value="1"/>
</dbReference>
<dbReference type="InterPro" id="IPR002346">
    <property type="entry name" value="Mopterin_DH_FAD-bd"/>
</dbReference>
<dbReference type="InterPro" id="IPR016166">
    <property type="entry name" value="FAD-bd_PCMH"/>
</dbReference>
<keyword evidence="13" id="KW-0520">NAD</keyword>
<evidence type="ECO:0000313" key="25">
    <source>
        <dbReference type="Proteomes" id="UP000835052"/>
    </source>
</evidence>
<dbReference type="Gene3D" id="1.10.150.120">
    <property type="entry name" value="[2Fe-2S]-binding domain"/>
    <property type="match status" value="1"/>
</dbReference>
<dbReference type="FunFam" id="3.30.365.10:FF:000003">
    <property type="entry name" value="Aldehyde oxidase 1"/>
    <property type="match status" value="1"/>
</dbReference>
<dbReference type="OrthoDB" id="8300278at2759"/>
<comment type="subcellular location">
    <subcellularLocation>
        <location evidence="2">Peroxisome</location>
    </subcellularLocation>
</comment>
<dbReference type="PIRSF" id="PIRSF000127">
    <property type="entry name" value="Xanthine_DH"/>
    <property type="match status" value="1"/>
</dbReference>
<feature type="binding site" evidence="19">
    <location>
        <position position="358"/>
    </location>
    <ligand>
        <name>FAD</name>
        <dbReference type="ChEBI" id="CHEBI:57692"/>
    </ligand>
</feature>
<comment type="catalytic activity">
    <reaction evidence="16">
        <text>xanthine + NAD(+) + H2O = urate + NADH + H(+)</text>
        <dbReference type="Rhea" id="RHEA:16669"/>
        <dbReference type="ChEBI" id="CHEBI:15377"/>
        <dbReference type="ChEBI" id="CHEBI:15378"/>
        <dbReference type="ChEBI" id="CHEBI:17712"/>
        <dbReference type="ChEBI" id="CHEBI:17775"/>
        <dbReference type="ChEBI" id="CHEBI:57540"/>
        <dbReference type="ChEBI" id="CHEBI:57945"/>
        <dbReference type="EC" id="1.17.1.4"/>
    </reaction>
</comment>
<accession>A0A8S1HC30</accession>
<dbReference type="PROSITE" id="PS00197">
    <property type="entry name" value="2FE2S_FER_1"/>
    <property type="match status" value="1"/>
</dbReference>
<dbReference type="GO" id="GO:0005777">
    <property type="term" value="C:peroxisome"/>
    <property type="evidence" value="ECO:0007669"/>
    <property type="project" value="UniProtKB-SubCell"/>
</dbReference>
<dbReference type="InterPro" id="IPR016167">
    <property type="entry name" value="FAD-bd_PCMH_sub1"/>
</dbReference>
<keyword evidence="7 20" id="KW-0001">2Fe-2S</keyword>
<dbReference type="Gene3D" id="3.30.365.10">
    <property type="entry name" value="Aldehyde oxidase/xanthine dehydrogenase, molybdopterin binding domain"/>
    <property type="match status" value="4"/>
</dbReference>
<keyword evidence="10" id="KW-0560">Oxidoreductase</keyword>
<dbReference type="InterPro" id="IPR046867">
    <property type="entry name" value="AldOxase/xan_DH_MoCoBD2"/>
</dbReference>
<feature type="domain" description="FAD-binding PCMH-type" evidence="23">
    <location>
        <begin position="265"/>
        <end position="436"/>
    </location>
</feature>
<feature type="binding site" evidence="20">
    <location>
        <position position="820"/>
    </location>
    <ligand>
        <name>Mo-molybdopterin</name>
        <dbReference type="ChEBI" id="CHEBI:71302"/>
    </ligand>
    <ligandPart>
        <name>Mo</name>
        <dbReference type="ChEBI" id="CHEBI:28685"/>
    </ligandPart>
</feature>
<feature type="binding site" evidence="19">
    <location>
        <position position="902"/>
    </location>
    <ligand>
        <name>substrate</name>
    </ligand>
</feature>
<dbReference type="Pfam" id="PF00941">
    <property type="entry name" value="FAD_binding_5"/>
    <property type="match status" value="1"/>
</dbReference>
<dbReference type="SUPFAM" id="SSF55447">
    <property type="entry name" value="CO dehydrogenase flavoprotein C-terminal domain-like"/>
    <property type="match status" value="1"/>
</dbReference>
<comment type="cofactor">
    <cofactor evidence="15">
        <name>[2Fe-2S] cluster</name>
        <dbReference type="ChEBI" id="CHEBI:190135"/>
    </cofactor>
</comment>
<feature type="binding site" evidence="19">
    <location>
        <position position="444"/>
    </location>
    <ligand>
        <name>FAD</name>
        <dbReference type="ChEBI" id="CHEBI:57692"/>
    </ligand>
</feature>
<reference evidence="24" key="1">
    <citation type="submission" date="2020-10" db="EMBL/GenBank/DDBJ databases">
        <authorList>
            <person name="Kikuchi T."/>
        </authorList>
    </citation>
    <scope>NUCLEOTIDE SEQUENCE</scope>
    <source>
        <strain evidence="24">NKZ352</strain>
    </source>
</reference>
<dbReference type="FunFam" id="3.30.43.10:FF:000001">
    <property type="entry name" value="Xanthine dehydrogenase/oxidase"/>
    <property type="match status" value="1"/>
</dbReference>
<feature type="domain" description="2Fe-2S ferredoxin-type" evidence="22">
    <location>
        <begin position="16"/>
        <end position="103"/>
    </location>
</feature>
<feature type="binding site" evidence="20">
    <location>
        <position position="60"/>
    </location>
    <ligand>
        <name>[2Fe-2S] cluster</name>
        <dbReference type="ChEBI" id="CHEBI:190135"/>
        <label>1</label>
    </ligand>
</feature>
<keyword evidence="25" id="KW-1185">Reference proteome</keyword>
<feature type="binding site" evidence="20">
    <location>
        <position position="789"/>
    </location>
    <ligand>
        <name>Mo-molybdopterin</name>
        <dbReference type="ChEBI" id="CHEBI:71302"/>
    </ligand>
    <ligandPart>
        <name>Mo</name>
        <dbReference type="ChEBI" id="CHEBI:28685"/>
    </ligandPart>
</feature>
<dbReference type="Proteomes" id="UP000835052">
    <property type="component" value="Unassembled WGS sequence"/>
</dbReference>
<feature type="binding site" evidence="20">
    <location>
        <position position="934"/>
    </location>
    <ligand>
        <name>Mo-molybdopterin</name>
        <dbReference type="ChEBI" id="CHEBI:71302"/>
    </ligand>
    <ligandPart>
        <name>Mo</name>
        <dbReference type="ChEBI" id="CHEBI:28685"/>
    </ligandPart>
</feature>
<dbReference type="GO" id="GO:0004854">
    <property type="term" value="F:xanthine dehydrogenase activity"/>
    <property type="evidence" value="ECO:0007669"/>
    <property type="project" value="UniProtKB-EC"/>
</dbReference>
<evidence type="ECO:0000256" key="7">
    <source>
        <dbReference type="ARBA" id="ARBA00022714"/>
    </source>
</evidence>
<dbReference type="InterPro" id="IPR008274">
    <property type="entry name" value="AldOxase/xan_DH_MoCoBD1"/>
</dbReference>
<feature type="region of interest" description="Disordered" evidence="21">
    <location>
        <begin position="579"/>
        <end position="602"/>
    </location>
</feature>
<dbReference type="InterPro" id="IPR036884">
    <property type="entry name" value="2Fe-2S-bd_dom_sf"/>
</dbReference>
<feature type="binding site" evidence="20">
    <location>
        <position position="126"/>
    </location>
    <ligand>
        <name>[2Fe-2S] cluster</name>
        <dbReference type="ChEBI" id="CHEBI:190135"/>
        <label>2</label>
    </ligand>
</feature>
<dbReference type="SUPFAM" id="SSF56003">
    <property type="entry name" value="Molybdenum cofactor-binding domain"/>
    <property type="match status" value="1"/>
</dbReference>
<feature type="binding site" evidence="20">
    <location>
        <position position="163"/>
    </location>
    <ligand>
        <name>[2Fe-2S] cluster</name>
        <dbReference type="ChEBI" id="CHEBI:190135"/>
        <label>2</label>
    </ligand>
</feature>
<proteinExistence type="inferred from homology"/>
<feature type="binding site" evidence="20">
    <location>
        <position position="63"/>
    </location>
    <ligand>
        <name>[2Fe-2S] cluster</name>
        <dbReference type="ChEBI" id="CHEBI:190135"/>
        <label>1</label>
    </ligand>
</feature>
<feature type="binding site" evidence="19">
    <location>
        <position position="824"/>
    </location>
    <ligand>
        <name>substrate</name>
    </ligand>
</feature>
<comment type="cofactor">
    <cofactor evidence="20">
        <name>[2Fe-2S] cluster</name>
        <dbReference type="ChEBI" id="CHEBI:190135"/>
    </cofactor>
    <text evidence="20">Binds 2 [2Fe-2S] clusters.</text>
</comment>
<comment type="similarity">
    <text evidence="3">Belongs to the xanthine dehydrogenase family.</text>
</comment>
<comment type="cofactor">
    <cofactor evidence="20">
        <name>Mo-molybdopterin</name>
        <dbReference type="ChEBI" id="CHEBI:71302"/>
    </cofactor>
    <text evidence="20">Binds 1 Mo-molybdopterin (Mo-MPT) cofactor per subunit.</text>
</comment>
<dbReference type="PANTHER" id="PTHR45444">
    <property type="entry name" value="XANTHINE DEHYDROGENASE"/>
    <property type="match status" value="1"/>
</dbReference>
<keyword evidence="5 20" id="KW-0500">Molybdenum</keyword>
<protein>
    <recommendedName>
        <fullName evidence="4">xanthine dehydrogenase</fullName>
        <ecNumber evidence="4">1.17.1.4</ecNumber>
    </recommendedName>
</protein>
<dbReference type="InterPro" id="IPR036856">
    <property type="entry name" value="Ald_Oxase/Xan_DH_a/b_sf"/>
</dbReference>
<dbReference type="Pfam" id="PF20256">
    <property type="entry name" value="MoCoBD_2"/>
    <property type="match status" value="1"/>
</dbReference>
<evidence type="ECO:0000256" key="11">
    <source>
        <dbReference type="ARBA" id="ARBA00023004"/>
    </source>
</evidence>
<evidence type="ECO:0000256" key="16">
    <source>
        <dbReference type="ARBA" id="ARBA00049017"/>
    </source>
</evidence>
<dbReference type="SMART" id="SM01092">
    <property type="entry name" value="CO_deh_flav_C"/>
    <property type="match status" value="1"/>
</dbReference>
<dbReference type="PANTHER" id="PTHR45444:SF3">
    <property type="entry name" value="XANTHINE DEHYDROGENASE"/>
    <property type="match status" value="1"/>
</dbReference>
<evidence type="ECO:0000256" key="6">
    <source>
        <dbReference type="ARBA" id="ARBA00022630"/>
    </source>
</evidence>
<dbReference type="InterPro" id="IPR036318">
    <property type="entry name" value="FAD-bd_PCMH-like_sf"/>
</dbReference>
<dbReference type="Pfam" id="PF01315">
    <property type="entry name" value="Ald_Xan_dh_C"/>
    <property type="match status" value="1"/>
</dbReference>
<keyword evidence="9 19" id="KW-0274">FAD</keyword>
<feature type="active site" description="Proton acceptor" evidence="18">
    <location>
        <position position="1284"/>
    </location>
</feature>
<evidence type="ECO:0000256" key="20">
    <source>
        <dbReference type="PIRSR" id="PIRSR000127-3"/>
    </source>
</evidence>
<dbReference type="GO" id="GO:0005506">
    <property type="term" value="F:iron ion binding"/>
    <property type="evidence" value="ECO:0007669"/>
    <property type="project" value="InterPro"/>
</dbReference>
<dbReference type="SUPFAM" id="SSF54665">
    <property type="entry name" value="CO dehydrogenase molybdoprotein N-domain-like"/>
    <property type="match status" value="1"/>
</dbReference>
<dbReference type="Pfam" id="PF01799">
    <property type="entry name" value="Fer2_2"/>
    <property type="match status" value="1"/>
</dbReference>
<dbReference type="EMBL" id="CAJGYM010000017">
    <property type="protein sequence ID" value="CAD6190780.1"/>
    <property type="molecule type" value="Genomic_DNA"/>
</dbReference>
<evidence type="ECO:0000256" key="17">
    <source>
        <dbReference type="ARBA" id="ARBA00049517"/>
    </source>
</evidence>
<gene>
    <name evidence="24" type="ORF">CAUJ_LOCUS6699</name>
</gene>
<dbReference type="InterPro" id="IPR016169">
    <property type="entry name" value="FAD-bd_PCMH_sub2"/>
</dbReference>
<dbReference type="InterPro" id="IPR037165">
    <property type="entry name" value="AldOxase/xan_DH_Mopterin-bd_sf"/>
</dbReference>
<dbReference type="EC" id="1.17.1.4" evidence="4"/>
<feature type="binding site" evidence="20">
    <location>
        <position position="1101"/>
    </location>
    <ligand>
        <name>Mo-molybdopterin</name>
        <dbReference type="ChEBI" id="CHEBI:71302"/>
    </ligand>
    <ligandPart>
        <name>Mo</name>
        <dbReference type="ChEBI" id="CHEBI:28685"/>
    </ligandPart>
</feature>
<comment type="caution">
    <text evidence="24">The sequence shown here is derived from an EMBL/GenBank/DDBJ whole genome shotgun (WGS) entry which is preliminary data.</text>
</comment>
<evidence type="ECO:0000256" key="2">
    <source>
        <dbReference type="ARBA" id="ARBA00004275"/>
    </source>
</evidence>
<organism evidence="24 25">
    <name type="scientific">Caenorhabditis auriculariae</name>
    <dbReference type="NCBI Taxonomy" id="2777116"/>
    <lineage>
        <taxon>Eukaryota</taxon>
        <taxon>Metazoa</taxon>
        <taxon>Ecdysozoa</taxon>
        <taxon>Nematoda</taxon>
        <taxon>Chromadorea</taxon>
        <taxon>Rhabditida</taxon>
        <taxon>Rhabditina</taxon>
        <taxon>Rhabditomorpha</taxon>
        <taxon>Rhabditoidea</taxon>
        <taxon>Rhabditidae</taxon>
        <taxon>Peloderinae</taxon>
        <taxon>Caenorhabditis</taxon>
    </lineage>
</organism>
<dbReference type="FunFam" id="3.10.20.30:FF:000015">
    <property type="entry name" value="Aldehyde oxidase 1"/>
    <property type="match status" value="1"/>
</dbReference>
<dbReference type="InterPro" id="IPR000674">
    <property type="entry name" value="Ald_Oxase/Xan_DH_a/b"/>
</dbReference>
<dbReference type="Pfam" id="PF02738">
    <property type="entry name" value="MoCoBD_1"/>
    <property type="match status" value="1"/>
</dbReference>
<dbReference type="SMART" id="SM01008">
    <property type="entry name" value="Ald_Xan_dh_C"/>
    <property type="match status" value="1"/>
</dbReference>
<evidence type="ECO:0000313" key="24">
    <source>
        <dbReference type="EMBL" id="CAD6190780.1"/>
    </source>
</evidence>
<keyword evidence="14" id="KW-0576">Peroxisome</keyword>
<feature type="binding site" evidence="19">
    <location>
        <begin position="368"/>
        <end position="372"/>
    </location>
    <ligand>
        <name>FAD</name>
        <dbReference type="ChEBI" id="CHEBI:57692"/>
    </ligand>
</feature>
<dbReference type="Pfam" id="PF03450">
    <property type="entry name" value="CO_deh_flav_C"/>
    <property type="match status" value="1"/>
</dbReference>
<dbReference type="InterPro" id="IPR005107">
    <property type="entry name" value="CO_DH_flav_C"/>
</dbReference>
<feature type="binding site" evidence="20">
    <location>
        <position position="85"/>
    </location>
    <ligand>
        <name>[2Fe-2S] cluster</name>
        <dbReference type="ChEBI" id="CHEBI:190135"/>
        <label>1</label>
    </ligand>
</feature>
<dbReference type="SUPFAM" id="SSF56176">
    <property type="entry name" value="FAD-binding/transporter-associated domain-like"/>
    <property type="match status" value="1"/>
</dbReference>
<dbReference type="InterPro" id="IPR014307">
    <property type="entry name" value="Xanthine_DH_ssu"/>
</dbReference>
<dbReference type="InterPro" id="IPR002888">
    <property type="entry name" value="2Fe-2S-bd"/>
</dbReference>
<dbReference type="InterPro" id="IPR036683">
    <property type="entry name" value="CO_DH_flav_C_dom_sf"/>
</dbReference>
<dbReference type="Gene3D" id="3.30.390.50">
    <property type="entry name" value="CO dehydrogenase flavoprotein, C-terminal domain"/>
    <property type="match status" value="1"/>
</dbReference>
<dbReference type="CDD" id="cd00207">
    <property type="entry name" value="fer2"/>
    <property type="match status" value="1"/>
</dbReference>
<dbReference type="GO" id="GO:0071949">
    <property type="term" value="F:FAD binding"/>
    <property type="evidence" value="ECO:0007669"/>
    <property type="project" value="InterPro"/>
</dbReference>
<evidence type="ECO:0000256" key="5">
    <source>
        <dbReference type="ARBA" id="ARBA00022505"/>
    </source>
</evidence>
<dbReference type="InterPro" id="IPR036010">
    <property type="entry name" value="2Fe-2S_ferredoxin-like_sf"/>
</dbReference>
<evidence type="ECO:0000259" key="23">
    <source>
        <dbReference type="PROSITE" id="PS51387"/>
    </source>
</evidence>
<dbReference type="Gene3D" id="3.30.465.10">
    <property type="match status" value="1"/>
</dbReference>
<dbReference type="InterPro" id="IPR012675">
    <property type="entry name" value="Beta-grasp_dom_sf"/>
</dbReference>
<name>A0A8S1HC30_9PELO</name>
<feature type="binding site" evidence="20">
    <location>
        <position position="129"/>
    </location>
    <ligand>
        <name>[2Fe-2S] cluster</name>
        <dbReference type="ChEBI" id="CHEBI:190135"/>
        <label>2</label>
    </ligand>
</feature>
<dbReference type="InterPro" id="IPR001041">
    <property type="entry name" value="2Fe-2S_ferredoxin-type"/>
</dbReference>
<evidence type="ECO:0000256" key="9">
    <source>
        <dbReference type="ARBA" id="ARBA00022827"/>
    </source>
</evidence>
<dbReference type="Pfam" id="PF00111">
    <property type="entry name" value="Fer2"/>
    <property type="match status" value="1"/>
</dbReference>
<feature type="binding site" evidence="20">
    <location>
        <position position="55"/>
    </location>
    <ligand>
        <name>[2Fe-2S] cluster</name>
        <dbReference type="ChEBI" id="CHEBI:190135"/>
        <label>1</label>
    </ligand>
</feature>
<dbReference type="Gene3D" id="3.30.43.10">
    <property type="entry name" value="Uridine Diphospho-n-acetylenolpyruvylglucosamine Reductase, domain 2"/>
    <property type="match status" value="1"/>
</dbReference>
<dbReference type="PROSITE" id="PS51387">
    <property type="entry name" value="FAD_PCMH"/>
    <property type="match status" value="1"/>
</dbReference>
<dbReference type="FunFam" id="3.30.365.10:FF:000004">
    <property type="entry name" value="Xanthine dehydrogenase oxidase"/>
    <property type="match status" value="1"/>
</dbReference>
<evidence type="ECO:0000259" key="22">
    <source>
        <dbReference type="PROSITE" id="PS51085"/>
    </source>
</evidence>
<dbReference type="GO" id="GO:0051537">
    <property type="term" value="F:2 iron, 2 sulfur cluster binding"/>
    <property type="evidence" value="ECO:0007669"/>
    <property type="project" value="UniProtKB-KW"/>
</dbReference>
<keyword evidence="6" id="KW-0285">Flavoprotein</keyword>
<dbReference type="Gene3D" id="3.90.1170.50">
    <property type="entry name" value="Aldehyde oxidase/xanthine dehydrogenase, a/b hammerhead"/>
    <property type="match status" value="1"/>
</dbReference>
<evidence type="ECO:0000256" key="14">
    <source>
        <dbReference type="ARBA" id="ARBA00023140"/>
    </source>
</evidence>
<feature type="binding site" evidence="19">
    <location>
        <begin position="293"/>
        <end position="300"/>
    </location>
    <ligand>
        <name>FAD</name>
        <dbReference type="ChEBI" id="CHEBI:57692"/>
    </ligand>
</feature>
<dbReference type="NCBIfam" id="TIGR02963">
    <property type="entry name" value="xanthine_xdhA"/>
    <property type="match status" value="1"/>
</dbReference>
<evidence type="ECO:0000256" key="10">
    <source>
        <dbReference type="ARBA" id="ARBA00023002"/>
    </source>
</evidence>
<comment type="catalytic activity">
    <reaction evidence="17">
        <text>hypoxanthine + NAD(+) + H2O = xanthine + NADH + H(+)</text>
        <dbReference type="Rhea" id="RHEA:24670"/>
        <dbReference type="ChEBI" id="CHEBI:15377"/>
        <dbReference type="ChEBI" id="CHEBI:15378"/>
        <dbReference type="ChEBI" id="CHEBI:17368"/>
        <dbReference type="ChEBI" id="CHEBI:17712"/>
        <dbReference type="ChEBI" id="CHEBI:57540"/>
        <dbReference type="ChEBI" id="CHEBI:57945"/>
        <dbReference type="EC" id="1.17.1.4"/>
    </reaction>
</comment>
<keyword evidence="8 20" id="KW-0479">Metal-binding</keyword>
<evidence type="ECO:0000256" key="12">
    <source>
        <dbReference type="ARBA" id="ARBA00023014"/>
    </source>
</evidence>
<comment type="cofactor">
    <cofactor evidence="1 19">
        <name>FAD</name>
        <dbReference type="ChEBI" id="CHEBI:57692"/>
    </cofactor>
</comment>
<evidence type="ECO:0000256" key="3">
    <source>
        <dbReference type="ARBA" id="ARBA00006849"/>
    </source>
</evidence>
<dbReference type="SUPFAM" id="SSF54292">
    <property type="entry name" value="2Fe-2S ferredoxin-like"/>
    <property type="match status" value="1"/>
</dbReference>
<dbReference type="InterPro" id="IPR006058">
    <property type="entry name" value="2Fe2S_fd_BS"/>
</dbReference>
<dbReference type="InterPro" id="IPR016208">
    <property type="entry name" value="Ald_Oxase/xanthine_DH-like"/>
</dbReference>
<evidence type="ECO:0000256" key="15">
    <source>
        <dbReference type="ARBA" id="ARBA00034078"/>
    </source>
</evidence>